<dbReference type="OrthoDB" id="423533at2759"/>
<evidence type="ECO:0000256" key="1">
    <source>
        <dbReference type="ARBA" id="ARBA00004613"/>
    </source>
</evidence>
<evidence type="ECO:0000313" key="13">
    <source>
        <dbReference type="Proteomes" id="UP000001555"/>
    </source>
</evidence>
<evidence type="ECO:0000256" key="10">
    <source>
        <dbReference type="RuleBase" id="RU361228"/>
    </source>
</evidence>
<reference evidence="12" key="2">
    <citation type="submission" date="2020-05" db="UniProtKB">
        <authorList>
            <consortium name="EnsemblMetazoa"/>
        </authorList>
    </citation>
    <scope>IDENTIFICATION</scope>
    <source>
        <strain evidence="12">wikel</strain>
    </source>
</reference>
<comment type="catalytic activity">
    <reaction evidence="9 10">
        <text>L-arginyl-[protein] + NAD(+) = N(omega)-(ADP-D-ribosyl)-L-arginyl-[protein] + nicotinamide + H(+)</text>
        <dbReference type="Rhea" id="RHEA:19149"/>
        <dbReference type="Rhea" id="RHEA-COMP:10532"/>
        <dbReference type="Rhea" id="RHEA-COMP:15087"/>
        <dbReference type="ChEBI" id="CHEBI:15378"/>
        <dbReference type="ChEBI" id="CHEBI:17154"/>
        <dbReference type="ChEBI" id="CHEBI:29965"/>
        <dbReference type="ChEBI" id="CHEBI:57540"/>
        <dbReference type="ChEBI" id="CHEBI:142554"/>
        <dbReference type="EC" id="2.4.2.31"/>
    </reaction>
</comment>
<dbReference type="PANTHER" id="PTHR10339">
    <property type="entry name" value="ADP-RIBOSYLTRANSFERASE"/>
    <property type="match status" value="1"/>
</dbReference>
<keyword evidence="5 10" id="KW-0328">Glycosyltransferase</keyword>
<evidence type="ECO:0000313" key="11">
    <source>
        <dbReference type="EMBL" id="EEC13119.1"/>
    </source>
</evidence>
<evidence type="ECO:0000256" key="7">
    <source>
        <dbReference type="ARBA" id="ARBA00022695"/>
    </source>
</evidence>
<dbReference type="GO" id="GO:0106274">
    <property type="term" value="F:NAD+-protein-arginine ADP-ribosyltransferase activity"/>
    <property type="evidence" value="ECO:0007669"/>
    <property type="project" value="UniProtKB-EC"/>
</dbReference>
<comment type="subcellular location">
    <subcellularLocation>
        <location evidence="1">Secreted</location>
    </subcellularLocation>
</comment>
<dbReference type="HOGENOM" id="CLU_2443287_0_0_1"/>
<dbReference type="SUPFAM" id="SSF56399">
    <property type="entry name" value="ADP-ribosylation"/>
    <property type="match status" value="1"/>
</dbReference>
<dbReference type="GO" id="GO:0005576">
    <property type="term" value="C:extracellular region"/>
    <property type="evidence" value="ECO:0007669"/>
    <property type="project" value="UniProtKB-SubCell"/>
</dbReference>
<dbReference type="InterPro" id="IPR050999">
    <property type="entry name" value="ADP-ribosyltransferase_ARG"/>
</dbReference>
<keyword evidence="6 10" id="KW-0808">Transferase</keyword>
<dbReference type="Gene3D" id="3.90.176.10">
    <property type="entry name" value="Toxin ADP-ribosyltransferase, Chain A, domain 1"/>
    <property type="match status" value="1"/>
</dbReference>
<accession>B7Q2P7</accession>
<evidence type="ECO:0000256" key="9">
    <source>
        <dbReference type="ARBA" id="ARBA00047597"/>
    </source>
</evidence>
<evidence type="ECO:0000313" key="12">
    <source>
        <dbReference type="EnsemblMetazoa" id="ISCW020654-PA"/>
    </source>
</evidence>
<gene>
    <name evidence="11" type="ORF">IscW_ISCW020654</name>
</gene>
<dbReference type="InterPro" id="IPR000768">
    <property type="entry name" value="ART"/>
</dbReference>
<dbReference type="EMBL" id="ABJB010664133">
    <property type="status" value="NOT_ANNOTATED_CDS"/>
    <property type="molecule type" value="Genomic_DNA"/>
</dbReference>
<comment type="similarity">
    <text evidence="2 10">Belongs to the Arg-specific ADP-ribosyltransferase family.</text>
</comment>
<dbReference type="InParanoid" id="B7Q2P7"/>
<keyword evidence="10" id="KW-0520">NAD</keyword>
<proteinExistence type="inferred from homology"/>
<name>B7Q2P7_IXOSC</name>
<dbReference type="PaxDb" id="6945-B7Q2P7"/>
<dbReference type="PANTHER" id="PTHR10339:SF25">
    <property type="entry name" value="SECRETED EXOENZYME S"/>
    <property type="match status" value="1"/>
</dbReference>
<evidence type="ECO:0000256" key="5">
    <source>
        <dbReference type="ARBA" id="ARBA00022676"/>
    </source>
</evidence>
<evidence type="ECO:0000256" key="4">
    <source>
        <dbReference type="ARBA" id="ARBA00022656"/>
    </source>
</evidence>
<evidence type="ECO:0000256" key="2">
    <source>
        <dbReference type="ARBA" id="ARBA00009558"/>
    </source>
</evidence>
<dbReference type="GO" id="GO:0090729">
    <property type="term" value="F:toxin activity"/>
    <property type="evidence" value="ECO:0007669"/>
    <property type="project" value="UniProtKB-KW"/>
</dbReference>
<dbReference type="Proteomes" id="UP000001555">
    <property type="component" value="Unassembled WGS sequence"/>
</dbReference>
<dbReference type="VEuPathDB" id="VectorBase:ISCW020654"/>
<dbReference type="VEuPathDB" id="VectorBase:ISCP_031612"/>
<dbReference type="EnsemblMetazoa" id="ISCW020654-RA">
    <property type="protein sequence ID" value="ISCW020654-PA"/>
    <property type="gene ID" value="ISCW020654"/>
</dbReference>
<protein>
    <recommendedName>
        <fullName evidence="10">NAD(P)(+)--arginine ADP-ribosyltransferase</fullName>
        <ecNumber evidence="10">2.4.2.31</ecNumber>
    </recommendedName>
    <alternativeName>
        <fullName evidence="10">Mono(ADP-ribosyl)transferase</fullName>
    </alternativeName>
</protein>
<keyword evidence="8" id="KW-0843">Virulence</keyword>
<reference evidence="11 13" key="1">
    <citation type="submission" date="2008-03" db="EMBL/GenBank/DDBJ databases">
        <title>Annotation of Ixodes scapularis.</title>
        <authorList>
            <consortium name="Ixodes scapularis Genome Project Consortium"/>
            <person name="Caler E."/>
            <person name="Hannick L.I."/>
            <person name="Bidwell S."/>
            <person name="Joardar V."/>
            <person name="Thiagarajan M."/>
            <person name="Amedeo P."/>
            <person name="Galinsky K.J."/>
            <person name="Schobel S."/>
            <person name="Inman J."/>
            <person name="Hostetler J."/>
            <person name="Miller J."/>
            <person name="Hammond M."/>
            <person name="Megy K."/>
            <person name="Lawson D."/>
            <person name="Kodira C."/>
            <person name="Sutton G."/>
            <person name="Meyer J."/>
            <person name="Hill C.A."/>
            <person name="Birren B."/>
            <person name="Nene V."/>
            <person name="Collins F."/>
            <person name="Alarcon-Chaidez F."/>
            <person name="Wikel S."/>
            <person name="Strausberg R."/>
        </authorList>
    </citation>
    <scope>NUCLEOTIDE SEQUENCE [LARGE SCALE GENOMIC DNA]</scope>
    <source>
        <strain evidence="13">Wikel</strain>
        <strain evidence="11">Wikel colony</strain>
    </source>
</reference>
<dbReference type="AlphaFoldDB" id="B7Q2P7"/>
<dbReference type="EMBL" id="DS844967">
    <property type="protein sequence ID" value="EEC13119.1"/>
    <property type="molecule type" value="Genomic_DNA"/>
</dbReference>
<evidence type="ECO:0000256" key="6">
    <source>
        <dbReference type="ARBA" id="ARBA00022679"/>
    </source>
</evidence>
<dbReference type="EC" id="2.4.2.31" evidence="10"/>
<dbReference type="VEuPathDB" id="VectorBase:ISCI020654"/>
<keyword evidence="3" id="KW-0964">Secreted</keyword>
<organism>
    <name type="scientific">Ixodes scapularis</name>
    <name type="common">Black-legged tick</name>
    <name type="synonym">Deer tick</name>
    <dbReference type="NCBI Taxonomy" id="6945"/>
    <lineage>
        <taxon>Eukaryota</taxon>
        <taxon>Metazoa</taxon>
        <taxon>Ecdysozoa</taxon>
        <taxon>Arthropoda</taxon>
        <taxon>Chelicerata</taxon>
        <taxon>Arachnida</taxon>
        <taxon>Acari</taxon>
        <taxon>Parasitiformes</taxon>
        <taxon>Ixodida</taxon>
        <taxon>Ixodoidea</taxon>
        <taxon>Ixodidae</taxon>
        <taxon>Ixodinae</taxon>
        <taxon>Ixodes</taxon>
    </lineage>
</organism>
<keyword evidence="10" id="KW-0521">NADP</keyword>
<keyword evidence="7" id="KW-0548">Nucleotidyltransferase</keyword>
<dbReference type="Pfam" id="PF01129">
    <property type="entry name" value="ART"/>
    <property type="match status" value="1"/>
</dbReference>
<keyword evidence="4" id="KW-0800">Toxin</keyword>
<sequence length="90" mass="10701">MILVKELRRDSSFREAWSEAQDLYPEKHLLGGDVMDEESYLAVISYTLETPNVCKEFNALCREAEAAEWSWEIFPFKSLWYFLIRAFEKL</sequence>
<keyword evidence="13" id="KW-1185">Reference proteome</keyword>
<evidence type="ECO:0000256" key="3">
    <source>
        <dbReference type="ARBA" id="ARBA00022525"/>
    </source>
</evidence>
<dbReference type="GO" id="GO:0016779">
    <property type="term" value="F:nucleotidyltransferase activity"/>
    <property type="evidence" value="ECO:0007669"/>
    <property type="project" value="UniProtKB-KW"/>
</dbReference>
<evidence type="ECO:0000256" key="8">
    <source>
        <dbReference type="ARBA" id="ARBA00023026"/>
    </source>
</evidence>